<evidence type="ECO:0000256" key="1">
    <source>
        <dbReference type="SAM" id="MobiDB-lite"/>
    </source>
</evidence>
<dbReference type="EMBL" id="JAFMYV010000014">
    <property type="protein sequence ID" value="MBO0939409.1"/>
    <property type="molecule type" value="Genomic_DNA"/>
</dbReference>
<feature type="region of interest" description="Disordered" evidence="1">
    <location>
        <begin position="94"/>
        <end position="115"/>
    </location>
</feature>
<dbReference type="Proteomes" id="UP000664034">
    <property type="component" value="Unassembled WGS sequence"/>
</dbReference>
<evidence type="ECO:0000313" key="3">
    <source>
        <dbReference type="Proteomes" id="UP000664034"/>
    </source>
</evidence>
<proteinExistence type="predicted"/>
<keyword evidence="3" id="KW-1185">Reference proteome</keyword>
<evidence type="ECO:0000313" key="2">
    <source>
        <dbReference type="EMBL" id="MBO0939409.1"/>
    </source>
</evidence>
<gene>
    <name evidence="2" type="ORF">J2I47_22865</name>
</gene>
<organism evidence="2 3">
    <name type="scientific">Fibrella rubiginis</name>
    <dbReference type="NCBI Taxonomy" id="2817060"/>
    <lineage>
        <taxon>Bacteria</taxon>
        <taxon>Pseudomonadati</taxon>
        <taxon>Bacteroidota</taxon>
        <taxon>Cytophagia</taxon>
        <taxon>Cytophagales</taxon>
        <taxon>Spirosomataceae</taxon>
        <taxon>Fibrella</taxon>
    </lineage>
</organism>
<feature type="compositionally biased region" description="Polar residues" evidence="1">
    <location>
        <begin position="94"/>
        <end position="107"/>
    </location>
</feature>
<accession>A0A939GHZ8</accession>
<dbReference type="RefSeq" id="WP_207366937.1">
    <property type="nucleotide sequence ID" value="NZ_JAFMYV010000014.1"/>
</dbReference>
<protein>
    <submittedName>
        <fullName evidence="2">Uncharacterized protein</fullName>
    </submittedName>
</protein>
<name>A0A939GHZ8_9BACT</name>
<comment type="caution">
    <text evidence="2">The sequence shown here is derived from an EMBL/GenBank/DDBJ whole genome shotgun (WGS) entry which is preliminary data.</text>
</comment>
<reference evidence="2" key="1">
    <citation type="submission" date="2021-03" db="EMBL/GenBank/DDBJ databases">
        <title>Fibrella sp. HMF5335 genome sequencing and assembly.</title>
        <authorList>
            <person name="Kang H."/>
            <person name="Kim H."/>
            <person name="Bae S."/>
            <person name="Joh K."/>
        </authorList>
    </citation>
    <scope>NUCLEOTIDE SEQUENCE</scope>
    <source>
        <strain evidence="2">HMF5335</strain>
    </source>
</reference>
<dbReference type="AlphaFoldDB" id="A0A939GHZ8"/>
<sequence length="115" mass="12644">MMNAAPDPATNDPLGYQRFALTESAYDLITSLTGIYARLSFSEEKSPEPDVAAIAEWNNRADHLQEIIHTNDWSDLAFLEQLISDLTAEYRANTSLESNGQTTNASANPRPVSAI</sequence>